<evidence type="ECO:0000256" key="2">
    <source>
        <dbReference type="ARBA" id="ARBA00022723"/>
    </source>
</evidence>
<evidence type="ECO:0000259" key="5">
    <source>
        <dbReference type="Pfam" id="PF01321"/>
    </source>
</evidence>
<dbReference type="InterPro" id="IPR050422">
    <property type="entry name" value="X-Pro_aminopeptidase_P"/>
</dbReference>
<dbReference type="InterPro" id="IPR032416">
    <property type="entry name" value="Peptidase_M24_C"/>
</dbReference>
<feature type="domain" description="Peptidase M24 C-terminal" evidence="6">
    <location>
        <begin position="609"/>
        <end position="667"/>
    </location>
</feature>
<protein>
    <submittedName>
        <fullName evidence="7">M24 family metallopeptidase</fullName>
    </submittedName>
</protein>
<dbReference type="Pfam" id="PF16189">
    <property type="entry name" value="Creatinase_N_2"/>
    <property type="match status" value="1"/>
</dbReference>
<evidence type="ECO:0000259" key="4">
    <source>
        <dbReference type="Pfam" id="PF00557"/>
    </source>
</evidence>
<comment type="similarity">
    <text evidence="1">Belongs to the peptidase M24B family.</text>
</comment>
<dbReference type="OrthoDB" id="9806388at2"/>
<dbReference type="RefSeq" id="WP_161338437.1">
    <property type="nucleotide sequence ID" value="NZ_JBHSDG010000006.1"/>
</dbReference>
<dbReference type="SUPFAM" id="SSF53092">
    <property type="entry name" value="Creatinase/prolidase N-terminal domain"/>
    <property type="match status" value="1"/>
</dbReference>
<dbReference type="CDD" id="cd01085">
    <property type="entry name" value="APP"/>
    <property type="match status" value="1"/>
</dbReference>
<dbReference type="GO" id="GO:0005737">
    <property type="term" value="C:cytoplasm"/>
    <property type="evidence" value="ECO:0007669"/>
    <property type="project" value="UniProtKB-ARBA"/>
</dbReference>
<dbReference type="PANTHER" id="PTHR43763">
    <property type="entry name" value="XAA-PRO AMINOPEPTIDASE 1"/>
    <property type="match status" value="1"/>
</dbReference>
<keyword evidence="3" id="KW-0378">Hydrolase</keyword>
<dbReference type="GO" id="GO:0070006">
    <property type="term" value="F:metalloaminopeptidase activity"/>
    <property type="evidence" value="ECO:0007669"/>
    <property type="project" value="InterPro"/>
</dbReference>
<keyword evidence="8" id="KW-1185">Reference proteome</keyword>
<evidence type="ECO:0000256" key="3">
    <source>
        <dbReference type="ARBA" id="ARBA00022801"/>
    </source>
</evidence>
<dbReference type="AlphaFoldDB" id="A0A845MDH5"/>
<dbReference type="InterPro" id="IPR000994">
    <property type="entry name" value="Pept_M24"/>
</dbReference>
<dbReference type="Pfam" id="PF00557">
    <property type="entry name" value="Peptidase_M24"/>
    <property type="match status" value="1"/>
</dbReference>
<dbReference type="InterPro" id="IPR033740">
    <property type="entry name" value="Pept_M24B"/>
</dbReference>
<dbReference type="SUPFAM" id="SSF55920">
    <property type="entry name" value="Creatinase/aminopeptidase"/>
    <property type="match status" value="1"/>
</dbReference>
<dbReference type="GO" id="GO:0046872">
    <property type="term" value="F:metal ion binding"/>
    <property type="evidence" value="ECO:0007669"/>
    <property type="project" value="UniProtKB-KW"/>
</dbReference>
<dbReference type="Proteomes" id="UP000445696">
    <property type="component" value="Unassembled WGS sequence"/>
</dbReference>
<evidence type="ECO:0000256" key="1">
    <source>
        <dbReference type="ARBA" id="ARBA00008766"/>
    </source>
</evidence>
<proteinExistence type="inferred from homology"/>
<dbReference type="EMBL" id="WTVA01000002">
    <property type="protein sequence ID" value="MZR22018.1"/>
    <property type="molecule type" value="Genomic_DNA"/>
</dbReference>
<name>A0A845MDH5_9PROT</name>
<sequence>MTLAELEQLTATLPPNVNSDETVALLRAAAAAPPRNDEDILLHQLFPDLTEDQFANLLSIRDDFRREIRSIVLNPSASRDRLAKLRAEMAHEHIDGFIVPLNDEFHGEAAPAAAERLKWLTGFTGSAGVAAVLKEKAAIFVDGRYTLQVRNEVDTDLFQPCHVSEEPMSAWLAENMSSGDVLAVDPWLHTESAMSSLRKSANDAGIELKSIKENLIDKAWQDQPPRPLALVQPHPEEFTGESSASKRSRIAGSLAARQTDAVVHTLPDVIAWLLNIRGADLPCTPFALGFAITHQDGRVELFMEERKFAANLREHLGNMVEVKAPAEFESALAALKNKTVQIDPAVTSQYIVDRLTEAGAKITRADDPCLLPKATKNSVEIEGSRRAHIRDGAAVAKFLHWLSENGPSGTLDELSAEAKLRSFRESGENFRDLSFNTISGSGPNGAIVHYRASEASNRPLGPGSLYLVDSGAQYLDGTTDITRTVAIGEPSEEMRHRFTLVLKGHIALATAVFPKGTTGSQLDTLARAPLWSAGLDYDHGTGHGVGSYLSVHEGPQRISKMPSTVALAPGMILSNEPGYYKTGAYGIRIENLVTVREVIPPQGSERVIYGFETLTFAPIDKTLVEKSLMSDTEIAWLNGYHFAVREKLSPLLKGSALDWLQQATSPL</sequence>
<organism evidence="7 8">
    <name type="scientific">Sneathiella chungangensis</name>
    <dbReference type="NCBI Taxonomy" id="1418234"/>
    <lineage>
        <taxon>Bacteria</taxon>
        <taxon>Pseudomonadati</taxon>
        <taxon>Pseudomonadota</taxon>
        <taxon>Alphaproteobacteria</taxon>
        <taxon>Sneathiellales</taxon>
        <taxon>Sneathiellaceae</taxon>
        <taxon>Sneathiella</taxon>
    </lineage>
</organism>
<dbReference type="FunFam" id="3.90.230.10:FF:000009">
    <property type="entry name" value="xaa-Pro aminopeptidase 2"/>
    <property type="match status" value="1"/>
</dbReference>
<dbReference type="Pfam" id="PF16188">
    <property type="entry name" value="Peptidase_M24_C"/>
    <property type="match status" value="1"/>
</dbReference>
<evidence type="ECO:0000313" key="8">
    <source>
        <dbReference type="Proteomes" id="UP000445696"/>
    </source>
</evidence>
<dbReference type="Gene3D" id="3.40.350.10">
    <property type="entry name" value="Creatinase/prolidase N-terminal domain"/>
    <property type="match status" value="2"/>
</dbReference>
<dbReference type="Pfam" id="PF01321">
    <property type="entry name" value="Creatinase_N"/>
    <property type="match status" value="1"/>
</dbReference>
<dbReference type="Gene3D" id="3.90.230.10">
    <property type="entry name" value="Creatinase/methionine aminopeptidase superfamily"/>
    <property type="match status" value="1"/>
</dbReference>
<accession>A0A845MDH5</accession>
<dbReference type="InterPro" id="IPR029149">
    <property type="entry name" value="Creatin/AminoP/Spt16_N"/>
</dbReference>
<dbReference type="InterPro" id="IPR036005">
    <property type="entry name" value="Creatinase/aminopeptidase-like"/>
</dbReference>
<evidence type="ECO:0000259" key="6">
    <source>
        <dbReference type="Pfam" id="PF16188"/>
    </source>
</evidence>
<feature type="domain" description="Creatinase N-terminal" evidence="5">
    <location>
        <begin position="81"/>
        <end position="213"/>
    </location>
</feature>
<dbReference type="PANTHER" id="PTHR43763:SF6">
    <property type="entry name" value="XAA-PRO AMINOPEPTIDASE 1"/>
    <property type="match status" value="1"/>
</dbReference>
<feature type="domain" description="Peptidase M24" evidence="4">
    <location>
        <begin position="384"/>
        <end position="597"/>
    </location>
</feature>
<evidence type="ECO:0000313" key="7">
    <source>
        <dbReference type="EMBL" id="MZR22018.1"/>
    </source>
</evidence>
<reference evidence="7 8" key="1">
    <citation type="journal article" date="2014" name="Int. J. Syst. Evol. Microbiol.">
        <title>Sneathiella chungangensis sp. nov., isolated from a marine sand, and emended description of the genus Sneathiella.</title>
        <authorList>
            <person name="Siamphan C."/>
            <person name="Kim H."/>
            <person name="Lee J.S."/>
            <person name="Kim W."/>
        </authorList>
    </citation>
    <scope>NUCLEOTIDE SEQUENCE [LARGE SCALE GENOMIC DNA]</scope>
    <source>
        <strain evidence="7 8">KCTC 32476</strain>
    </source>
</reference>
<comment type="caution">
    <text evidence="7">The sequence shown here is derived from an EMBL/GenBank/DDBJ whole genome shotgun (WGS) entry which is preliminary data.</text>
</comment>
<keyword evidence="2" id="KW-0479">Metal-binding</keyword>
<gene>
    <name evidence="7" type="ORF">GQF03_06710</name>
</gene>
<dbReference type="InterPro" id="IPR000587">
    <property type="entry name" value="Creatinase_N"/>
</dbReference>